<dbReference type="EC" id="3.2.1.15" evidence="3"/>
<comment type="similarity">
    <text evidence="2 13">Belongs to the glycosyl hydrolase 28 family.</text>
</comment>
<evidence type="ECO:0000256" key="3">
    <source>
        <dbReference type="ARBA" id="ARBA00012736"/>
    </source>
</evidence>
<gene>
    <name evidence="15" type="ORF">LIER_21982</name>
</gene>
<dbReference type="GO" id="GO:0004650">
    <property type="term" value="F:polygalacturonase activity"/>
    <property type="evidence" value="ECO:0007669"/>
    <property type="project" value="UniProtKB-EC"/>
</dbReference>
<evidence type="ECO:0000313" key="16">
    <source>
        <dbReference type="Proteomes" id="UP001454036"/>
    </source>
</evidence>
<name>A0AAV3QUN0_LITER</name>
<keyword evidence="4" id="KW-0134">Cell wall</keyword>
<dbReference type="GO" id="GO:0009830">
    <property type="term" value="P:cell wall modification involved in abscission"/>
    <property type="evidence" value="ECO:0007669"/>
    <property type="project" value="UniProtKB-ARBA"/>
</dbReference>
<feature type="signal peptide" evidence="14">
    <location>
        <begin position="1"/>
        <end position="21"/>
    </location>
</feature>
<evidence type="ECO:0000256" key="9">
    <source>
        <dbReference type="ARBA" id="ARBA00023316"/>
    </source>
</evidence>
<dbReference type="InterPro" id="IPR000743">
    <property type="entry name" value="Glyco_hydro_28"/>
</dbReference>
<dbReference type="EMBL" id="BAABME010005907">
    <property type="protein sequence ID" value="GAA0166936.1"/>
    <property type="molecule type" value="Genomic_DNA"/>
</dbReference>
<evidence type="ECO:0000256" key="10">
    <source>
        <dbReference type="ARBA" id="ARBA00034074"/>
    </source>
</evidence>
<evidence type="ECO:0000256" key="2">
    <source>
        <dbReference type="ARBA" id="ARBA00008834"/>
    </source>
</evidence>
<dbReference type="GO" id="GO:0010047">
    <property type="term" value="P:fruit dehiscence"/>
    <property type="evidence" value="ECO:0007669"/>
    <property type="project" value="UniProtKB-ARBA"/>
</dbReference>
<evidence type="ECO:0000256" key="5">
    <source>
        <dbReference type="ARBA" id="ARBA00022525"/>
    </source>
</evidence>
<evidence type="ECO:0000313" key="15">
    <source>
        <dbReference type="EMBL" id="GAA0166936.1"/>
    </source>
</evidence>
<dbReference type="PANTHER" id="PTHR31375">
    <property type="match status" value="1"/>
</dbReference>
<comment type="catalytic activity">
    <reaction evidence="10">
        <text>(1,4-alpha-D-galacturonosyl)n+m + H2O = (1,4-alpha-D-galacturonosyl)n + (1,4-alpha-D-galacturonosyl)m.</text>
        <dbReference type="EC" id="3.2.1.15"/>
    </reaction>
</comment>
<comment type="subcellular location">
    <subcellularLocation>
        <location evidence="1">Secreted</location>
        <location evidence="1">Cell wall</location>
    </subcellularLocation>
</comment>
<keyword evidence="5" id="KW-0964">Secreted</keyword>
<feature type="active site" evidence="12">
    <location>
        <position position="284"/>
    </location>
</feature>
<evidence type="ECO:0000256" key="6">
    <source>
        <dbReference type="ARBA" id="ARBA00022729"/>
    </source>
</evidence>
<evidence type="ECO:0000256" key="7">
    <source>
        <dbReference type="ARBA" id="ARBA00022801"/>
    </source>
</evidence>
<sequence>MNLQWFLVVTILVNLQCSGFSMTNFMNSDENEQKSKHSAFWTRRDFVKDIIDSKKQENQNIINVDHFGANGDGSNDAKAFMEAWKKACKTPQSILLVPANKTYLLNPPIRFLGPCKPGFIMRVHGTIKASSNLKEYEKDPILPRTWVVFYQLNHFTLDGGGTFDGNGQVWWETSCKVNNRPDCRTDIPPKAVMFNESMNLKVMNLRFLNAQQMHLTFDNCKGVEASNLLVIAPEESPNTDGIHVFSSQNMNIKDCIISTGDDCLSIVAGSNNIRATNIRCGPGHGISIGSLGKNRSMDVVSDIHINKATLLGTTNGVRIKTWQGGRGYAHNIRFEDIRMINVTNPIIIDQNYCDQEEPCHQQNDAVQVNKIVYKDIRGTSATDVAIRFNCSKTFPCEDIELQNVHLFPQRGGGVKTLCANAELKLGGYVSPGLLCN</sequence>
<dbReference type="Proteomes" id="UP001454036">
    <property type="component" value="Unassembled WGS sequence"/>
</dbReference>
<proteinExistence type="inferred from homology"/>
<dbReference type="GO" id="GO:0009901">
    <property type="term" value="P:anther dehiscence"/>
    <property type="evidence" value="ECO:0007669"/>
    <property type="project" value="UniProtKB-ARBA"/>
</dbReference>
<evidence type="ECO:0000256" key="13">
    <source>
        <dbReference type="RuleBase" id="RU361169"/>
    </source>
</evidence>
<organism evidence="15 16">
    <name type="scientific">Lithospermum erythrorhizon</name>
    <name type="common">Purple gromwell</name>
    <name type="synonym">Lithospermum officinale var. erythrorhizon</name>
    <dbReference type="NCBI Taxonomy" id="34254"/>
    <lineage>
        <taxon>Eukaryota</taxon>
        <taxon>Viridiplantae</taxon>
        <taxon>Streptophyta</taxon>
        <taxon>Embryophyta</taxon>
        <taxon>Tracheophyta</taxon>
        <taxon>Spermatophyta</taxon>
        <taxon>Magnoliopsida</taxon>
        <taxon>eudicotyledons</taxon>
        <taxon>Gunneridae</taxon>
        <taxon>Pentapetalae</taxon>
        <taxon>asterids</taxon>
        <taxon>lamiids</taxon>
        <taxon>Boraginales</taxon>
        <taxon>Boraginaceae</taxon>
        <taxon>Boraginoideae</taxon>
        <taxon>Lithospermeae</taxon>
        <taxon>Lithospermum</taxon>
    </lineage>
</organism>
<feature type="chain" id="PRO_5043438993" description="endo-polygalacturonase" evidence="14">
    <location>
        <begin position="22"/>
        <end position="436"/>
    </location>
</feature>
<keyword evidence="16" id="KW-1185">Reference proteome</keyword>
<keyword evidence="8 13" id="KW-0326">Glycosidase</keyword>
<protein>
    <recommendedName>
        <fullName evidence="3">endo-polygalacturonase</fullName>
        <ecNumber evidence="3">3.2.1.15</ecNumber>
    </recommendedName>
    <alternativeName>
        <fullName evidence="11">Pectinase</fullName>
    </alternativeName>
</protein>
<accession>A0AAV3QUN0</accession>
<dbReference type="PROSITE" id="PS00502">
    <property type="entry name" value="POLYGALACTURONASE"/>
    <property type="match status" value="1"/>
</dbReference>
<dbReference type="InterPro" id="IPR012334">
    <property type="entry name" value="Pectin_lyas_fold"/>
</dbReference>
<dbReference type="Pfam" id="PF00295">
    <property type="entry name" value="Glyco_hydro_28"/>
    <property type="match status" value="1"/>
</dbReference>
<dbReference type="Gene3D" id="2.160.20.10">
    <property type="entry name" value="Single-stranded right-handed beta-helix, Pectin lyase-like"/>
    <property type="match status" value="1"/>
</dbReference>
<keyword evidence="7 13" id="KW-0378">Hydrolase</keyword>
<comment type="caution">
    <text evidence="15">The sequence shown here is derived from an EMBL/GenBank/DDBJ whole genome shotgun (WGS) entry which is preliminary data.</text>
</comment>
<evidence type="ECO:0000256" key="11">
    <source>
        <dbReference type="ARBA" id="ARBA00083621"/>
    </source>
</evidence>
<dbReference type="SUPFAM" id="SSF51126">
    <property type="entry name" value="Pectin lyase-like"/>
    <property type="match status" value="1"/>
</dbReference>
<evidence type="ECO:0000256" key="1">
    <source>
        <dbReference type="ARBA" id="ARBA00004191"/>
    </source>
</evidence>
<evidence type="ECO:0000256" key="8">
    <source>
        <dbReference type="ARBA" id="ARBA00023295"/>
    </source>
</evidence>
<keyword evidence="9" id="KW-0961">Cell wall biogenesis/degradation</keyword>
<dbReference type="GO" id="GO:0005975">
    <property type="term" value="P:carbohydrate metabolic process"/>
    <property type="evidence" value="ECO:0007669"/>
    <property type="project" value="InterPro"/>
</dbReference>
<keyword evidence="6 14" id="KW-0732">Signal</keyword>
<evidence type="ECO:0000256" key="4">
    <source>
        <dbReference type="ARBA" id="ARBA00022512"/>
    </source>
</evidence>
<dbReference type="FunFam" id="2.160.20.10:FF:000028">
    <property type="entry name" value="Polygalacturonase QRT2"/>
    <property type="match status" value="1"/>
</dbReference>
<evidence type="ECO:0000256" key="12">
    <source>
        <dbReference type="PROSITE-ProRule" id="PRU10052"/>
    </source>
</evidence>
<dbReference type="AlphaFoldDB" id="A0AAV3QUN0"/>
<dbReference type="InterPro" id="IPR011050">
    <property type="entry name" value="Pectin_lyase_fold/virulence"/>
</dbReference>
<evidence type="ECO:0000256" key="14">
    <source>
        <dbReference type="SAM" id="SignalP"/>
    </source>
</evidence>
<reference evidence="15 16" key="1">
    <citation type="submission" date="2024-01" db="EMBL/GenBank/DDBJ databases">
        <title>The complete chloroplast genome sequence of Lithospermum erythrorhizon: insights into the phylogenetic relationship among Boraginaceae species and the maternal lineages of purple gromwells.</title>
        <authorList>
            <person name="Okada T."/>
            <person name="Watanabe K."/>
        </authorList>
    </citation>
    <scope>NUCLEOTIDE SEQUENCE [LARGE SCALE GENOMIC DNA]</scope>
</reference>